<proteinExistence type="predicted"/>
<evidence type="ECO:0000313" key="2">
    <source>
        <dbReference type="Proteomes" id="UP001234202"/>
    </source>
</evidence>
<sequence>MSTPRAASSTPTLSHTTPRRIPGSASSSETSYKLTRDRPRRASGTPSTRPPAMTHDSSDAPGIRSTRARVGPLPKNGPGNPLFPPLPPKLNKPRRGSQMSQMERMDGREVKEEDREDDEEVMQGGGVDAKETKQEGSDDDEQQGKGDGDHETMTSGLSDNDVDATSAHESEEEEAAETKPADSSDNAANDMEKPDAKEALNEATDSKPQIEDTDTNSSAGKRSLRTRNTRDRSPQTDIKRRAGDTESKDAAGGDMEVDEDAGGSNTNTNRKGVLPAAGKEEGDEQDDEEAEIVADDELVEHPQVDQPGQVDANGDVTRCICGREADIDAMMIQCDHCNVWQHGACVGIWGDEEAPDEYFCELCKPGLHAPLKRYLRYRQKHGESFAVPTPEDLETYHYNSDRIKPSQSKRWTDPSVIKDESVSPPPQPLVHTAPVSHKARAGKSHKAGAGKARSPSTTTTTLDTRRAAAGAGHRAHSRFCMHRTNESPPSIHRWSGQLRWKDADVYHTIHDKMCATHHQQYLFQSSTAHLASTIMTSTDSSAQLHLGNSLTSLANQPATLRYAPGIHLTPLQQYHVCLVFDLFQAKGTWAKIEEGLAEDAVYEDLFATAKNRVEVAGQFLGLPIVTTKSETISHEVIAVKPATAAQVHPDAGTDSSEPASLPSATNKISEIDIKVHQKFTFKPLGNAVNMHSTLVVFSDEESGKIVRIQDRPMEEIPENSLITMLRKMNAVVAPKILGIPPTSDQEDHEKFEPRHA</sequence>
<dbReference type="EMBL" id="JASBWV010000020">
    <property type="protein sequence ID" value="KAJ9120564.1"/>
    <property type="molecule type" value="Genomic_DNA"/>
</dbReference>
<accession>A0ACC2X954</accession>
<organism evidence="1 2">
    <name type="scientific">Naganishia onofrii</name>
    <dbReference type="NCBI Taxonomy" id="1851511"/>
    <lineage>
        <taxon>Eukaryota</taxon>
        <taxon>Fungi</taxon>
        <taxon>Dikarya</taxon>
        <taxon>Basidiomycota</taxon>
        <taxon>Agaricomycotina</taxon>
        <taxon>Tremellomycetes</taxon>
        <taxon>Filobasidiales</taxon>
        <taxon>Filobasidiaceae</taxon>
        <taxon>Naganishia</taxon>
    </lineage>
</organism>
<gene>
    <name evidence="1" type="ORF">QFC24_005248</name>
</gene>
<evidence type="ECO:0000313" key="1">
    <source>
        <dbReference type="EMBL" id="KAJ9120564.1"/>
    </source>
</evidence>
<protein>
    <submittedName>
        <fullName evidence="1">Uncharacterized protein</fullName>
    </submittedName>
</protein>
<dbReference type="Proteomes" id="UP001234202">
    <property type="component" value="Unassembled WGS sequence"/>
</dbReference>
<keyword evidence="2" id="KW-1185">Reference proteome</keyword>
<reference evidence="1" key="1">
    <citation type="submission" date="2023-04" db="EMBL/GenBank/DDBJ databases">
        <title>Draft Genome sequencing of Naganishia species isolated from polar environments using Oxford Nanopore Technology.</title>
        <authorList>
            <person name="Leo P."/>
            <person name="Venkateswaran K."/>
        </authorList>
    </citation>
    <scope>NUCLEOTIDE SEQUENCE</scope>
    <source>
        <strain evidence="1">DBVPG 5303</strain>
    </source>
</reference>
<comment type="caution">
    <text evidence="1">The sequence shown here is derived from an EMBL/GenBank/DDBJ whole genome shotgun (WGS) entry which is preliminary data.</text>
</comment>
<name>A0ACC2X954_9TREE</name>